<name>A0A9N9N5B1_9GLOM</name>
<organism evidence="1 2">
    <name type="scientific">Ambispora gerdemannii</name>
    <dbReference type="NCBI Taxonomy" id="144530"/>
    <lineage>
        <taxon>Eukaryota</taxon>
        <taxon>Fungi</taxon>
        <taxon>Fungi incertae sedis</taxon>
        <taxon>Mucoromycota</taxon>
        <taxon>Glomeromycotina</taxon>
        <taxon>Glomeromycetes</taxon>
        <taxon>Archaeosporales</taxon>
        <taxon>Ambisporaceae</taxon>
        <taxon>Ambispora</taxon>
    </lineage>
</organism>
<evidence type="ECO:0000313" key="1">
    <source>
        <dbReference type="EMBL" id="CAG8702345.1"/>
    </source>
</evidence>
<proteinExistence type="predicted"/>
<protein>
    <submittedName>
        <fullName evidence="1">12521_t:CDS:1</fullName>
    </submittedName>
</protein>
<feature type="non-terminal residue" evidence="1">
    <location>
        <position position="49"/>
    </location>
</feature>
<gene>
    <name evidence="1" type="ORF">AGERDE_LOCUS13573</name>
</gene>
<dbReference type="Proteomes" id="UP000789831">
    <property type="component" value="Unassembled WGS sequence"/>
</dbReference>
<comment type="caution">
    <text evidence="1">The sequence shown here is derived from an EMBL/GenBank/DDBJ whole genome shotgun (WGS) entry which is preliminary data.</text>
</comment>
<dbReference type="EMBL" id="CAJVPL010018563">
    <property type="protein sequence ID" value="CAG8702345.1"/>
    <property type="molecule type" value="Genomic_DNA"/>
</dbReference>
<accession>A0A9N9N5B1</accession>
<keyword evidence="2" id="KW-1185">Reference proteome</keyword>
<dbReference type="AlphaFoldDB" id="A0A9N9N5B1"/>
<reference evidence="1" key="1">
    <citation type="submission" date="2021-06" db="EMBL/GenBank/DDBJ databases">
        <authorList>
            <person name="Kallberg Y."/>
            <person name="Tangrot J."/>
            <person name="Rosling A."/>
        </authorList>
    </citation>
    <scope>NUCLEOTIDE SEQUENCE</scope>
    <source>
        <strain evidence="1">MT106</strain>
    </source>
</reference>
<evidence type="ECO:0000313" key="2">
    <source>
        <dbReference type="Proteomes" id="UP000789831"/>
    </source>
</evidence>
<sequence length="49" mass="5595">IIVIIRFLTGEALHFPRKQFLLTSPPLTNSLEVVCEKGLAHYELLQCIE</sequence>
<feature type="non-terminal residue" evidence="1">
    <location>
        <position position="1"/>
    </location>
</feature>